<accession>A0ACC1P6E6</accession>
<protein>
    <submittedName>
        <fullName evidence="1">Uncharacterized protein</fullName>
    </submittedName>
</protein>
<gene>
    <name evidence="1" type="ORF">NUW58_g4988</name>
</gene>
<proteinExistence type="predicted"/>
<evidence type="ECO:0000313" key="2">
    <source>
        <dbReference type="Proteomes" id="UP001143856"/>
    </source>
</evidence>
<keyword evidence="2" id="KW-1185">Reference proteome</keyword>
<sequence>MASTTKLADYLFQRLRQLGVSSVHGVPGDTTLPLLDYIEPAGLRWIGGANELNAAYAADGYARIKGLGVIVTTFGVGELSAINGVAGAFVERAAVVHIVGTPSRADQDSRRFVHHSIKPGDFRTFGQIYTHVTIAQTRLWDPQTGTEQIDEVLSQCVRHSRPVYIEFPVDLVSAVVSNDGLKYGIKVPDPEPLVPRDDVVNKILHRMYHSKQPIVLLDGESRAMGILDNVQRLIELTQWPTWTTPFGKGLIDETLPNFHGIYRGKYDDEAARTFIAATDLVLCFGPQFSLTNTYSFSSVPKVEVTICITDTTIQIGNETLRDAPAKYVTSSLIKKLVPSNLMRYDPYPNLPRDSLLDFSEVPDNHLVTHDHLWRIVGSMMRPGDIILGDTGTSGHGVREMALPKHARMFTHATWLCVGYALPAAQGAALAQQESIASSEYFGITDARTIVFIGDGGFQMTLQELATIIRYNLDVIVVLINNQGYATERCLHGRNQAYNEVAPLRYLQAPAFFGAQDGVYTASARTWGELKEILQSPNLNSGQGLKMVELVMGREDAPKGGLQFALRMQKNMEAGL</sequence>
<dbReference type="EMBL" id="JAPDGR010000935">
    <property type="protein sequence ID" value="KAJ2986518.1"/>
    <property type="molecule type" value="Genomic_DNA"/>
</dbReference>
<name>A0ACC1P6E6_9PEZI</name>
<comment type="caution">
    <text evidence="1">The sequence shown here is derived from an EMBL/GenBank/DDBJ whole genome shotgun (WGS) entry which is preliminary data.</text>
</comment>
<organism evidence="1 2">
    <name type="scientific">Xylaria curta</name>
    <dbReference type="NCBI Taxonomy" id="42375"/>
    <lineage>
        <taxon>Eukaryota</taxon>
        <taxon>Fungi</taxon>
        <taxon>Dikarya</taxon>
        <taxon>Ascomycota</taxon>
        <taxon>Pezizomycotina</taxon>
        <taxon>Sordariomycetes</taxon>
        <taxon>Xylariomycetidae</taxon>
        <taxon>Xylariales</taxon>
        <taxon>Xylariaceae</taxon>
        <taxon>Xylaria</taxon>
    </lineage>
</organism>
<evidence type="ECO:0000313" key="1">
    <source>
        <dbReference type="EMBL" id="KAJ2986518.1"/>
    </source>
</evidence>
<reference evidence="1" key="1">
    <citation type="submission" date="2022-10" db="EMBL/GenBank/DDBJ databases">
        <title>Genome Sequence of Xylaria curta.</title>
        <authorList>
            <person name="Buettner E."/>
        </authorList>
    </citation>
    <scope>NUCLEOTIDE SEQUENCE</scope>
    <source>
        <strain evidence="1">Babe10</strain>
    </source>
</reference>
<dbReference type="Proteomes" id="UP001143856">
    <property type="component" value="Unassembled WGS sequence"/>
</dbReference>